<protein>
    <recommendedName>
        <fullName evidence="1">HTH cro/C1-type domain-containing protein</fullName>
    </recommendedName>
</protein>
<proteinExistence type="predicted"/>
<accession>A0A829WK12</accession>
<evidence type="ECO:0000313" key="4">
    <source>
        <dbReference type="Proteomes" id="UP000315200"/>
    </source>
</evidence>
<gene>
    <name evidence="2" type="ORF">Ccl03g_45010</name>
    <name evidence="3" type="ORF">Ccl03g_48460</name>
</gene>
<dbReference type="SUPFAM" id="SSF47413">
    <property type="entry name" value="lambda repressor-like DNA-binding domains"/>
    <property type="match status" value="1"/>
</dbReference>
<reference evidence="3 4" key="1">
    <citation type="submission" date="2019-06" db="EMBL/GenBank/DDBJ databases">
        <title>Draft genome sequence of [Clostridium] clostridioforme NBRC 113352.</title>
        <authorList>
            <person name="Miura T."/>
            <person name="Furukawa M."/>
            <person name="Shimamura M."/>
            <person name="Ohyama Y."/>
            <person name="Yamazoe A."/>
            <person name="Kawasaki H."/>
        </authorList>
    </citation>
    <scope>NUCLEOTIDE SEQUENCE [LARGE SCALE GENOMIC DNA]</scope>
    <source>
        <strain evidence="3 4">NBRC 113352</strain>
    </source>
</reference>
<dbReference type="CDD" id="cd00093">
    <property type="entry name" value="HTH_XRE"/>
    <property type="match status" value="1"/>
</dbReference>
<evidence type="ECO:0000259" key="1">
    <source>
        <dbReference type="PROSITE" id="PS50943"/>
    </source>
</evidence>
<dbReference type="GO" id="GO:0003677">
    <property type="term" value="F:DNA binding"/>
    <property type="evidence" value="ECO:0007669"/>
    <property type="project" value="InterPro"/>
</dbReference>
<name>A0A829WK12_9FIRM</name>
<dbReference type="Pfam" id="PF13443">
    <property type="entry name" value="HTH_26"/>
    <property type="match status" value="1"/>
</dbReference>
<dbReference type="AlphaFoldDB" id="A0A829WK12"/>
<dbReference type="PROSITE" id="PS50943">
    <property type="entry name" value="HTH_CROC1"/>
    <property type="match status" value="1"/>
</dbReference>
<feature type="domain" description="HTH cro/C1-type" evidence="1">
    <location>
        <begin position="10"/>
        <end position="66"/>
    </location>
</feature>
<dbReference type="Proteomes" id="UP000315200">
    <property type="component" value="Unassembled WGS sequence"/>
</dbReference>
<evidence type="ECO:0000313" key="2">
    <source>
        <dbReference type="EMBL" id="GEA38788.1"/>
    </source>
</evidence>
<dbReference type="InterPro" id="IPR001387">
    <property type="entry name" value="Cro/C1-type_HTH"/>
</dbReference>
<evidence type="ECO:0000313" key="3">
    <source>
        <dbReference type="EMBL" id="GEA39133.1"/>
    </source>
</evidence>
<sequence length="74" mass="8575">MMGYAVKLKIKDLLEKRGITQKELSKLTGIRESTISEIVRESKTVLNFEHLARIAEALQVTDIRELMDFEDRKP</sequence>
<comment type="caution">
    <text evidence="3">The sequence shown here is derived from an EMBL/GenBank/DDBJ whole genome shotgun (WGS) entry which is preliminary data.</text>
</comment>
<dbReference type="EMBL" id="BJLB01000001">
    <property type="protein sequence ID" value="GEA38788.1"/>
    <property type="molecule type" value="Genomic_DNA"/>
</dbReference>
<dbReference type="EMBL" id="BJLB01000001">
    <property type="protein sequence ID" value="GEA39133.1"/>
    <property type="molecule type" value="Genomic_DNA"/>
</dbReference>
<dbReference type="InterPro" id="IPR010982">
    <property type="entry name" value="Lambda_DNA-bd_dom_sf"/>
</dbReference>
<dbReference type="Gene3D" id="1.10.260.40">
    <property type="entry name" value="lambda repressor-like DNA-binding domains"/>
    <property type="match status" value="1"/>
</dbReference>
<dbReference type="SMART" id="SM00530">
    <property type="entry name" value="HTH_XRE"/>
    <property type="match status" value="1"/>
</dbReference>
<organism evidence="3 4">
    <name type="scientific">Enterocloster clostridioformis</name>
    <dbReference type="NCBI Taxonomy" id="1531"/>
    <lineage>
        <taxon>Bacteria</taxon>
        <taxon>Bacillati</taxon>
        <taxon>Bacillota</taxon>
        <taxon>Clostridia</taxon>
        <taxon>Lachnospirales</taxon>
        <taxon>Lachnospiraceae</taxon>
        <taxon>Enterocloster</taxon>
    </lineage>
</organism>
<dbReference type="RefSeq" id="WP_243129129.1">
    <property type="nucleotide sequence ID" value="NZ_BJLB01000001.1"/>
</dbReference>